<keyword evidence="5" id="KW-1185">Reference proteome</keyword>
<dbReference type="PANTHER" id="PTHR42678">
    <property type="entry name" value="AMIDASE"/>
    <property type="match status" value="1"/>
</dbReference>
<evidence type="ECO:0000313" key="5">
    <source>
        <dbReference type="Proteomes" id="UP000188551"/>
    </source>
</evidence>
<reference evidence="3 5" key="2">
    <citation type="submission" date="2017-02" db="EMBL/GenBank/DDBJ databases">
        <title>Amycolatopsis azurea DSM 43854 draft genome.</title>
        <authorList>
            <person name="Mayilraj S."/>
        </authorList>
    </citation>
    <scope>NUCLEOTIDE SEQUENCE [LARGE SCALE GENOMIC DNA]</scope>
    <source>
        <strain evidence="3 5">DSM 43854</strain>
    </source>
</reference>
<evidence type="ECO:0000313" key="2">
    <source>
        <dbReference type="EMBL" id="EMD29577.1"/>
    </source>
</evidence>
<accession>M2QUB3</accession>
<dbReference type="Proteomes" id="UP000014137">
    <property type="component" value="Unassembled WGS sequence"/>
</dbReference>
<dbReference type="SUPFAM" id="SSF75304">
    <property type="entry name" value="Amidase signature (AS) enzymes"/>
    <property type="match status" value="1"/>
</dbReference>
<dbReference type="InterPro" id="IPR036928">
    <property type="entry name" value="AS_sf"/>
</dbReference>
<dbReference type="Gene3D" id="3.90.1300.10">
    <property type="entry name" value="Amidase signature (AS) domain"/>
    <property type="match status" value="1"/>
</dbReference>
<evidence type="ECO:0000259" key="1">
    <source>
        <dbReference type="Pfam" id="PF01425"/>
    </source>
</evidence>
<dbReference type="InterPro" id="IPR023631">
    <property type="entry name" value="Amidase_dom"/>
</dbReference>
<organism evidence="2 4">
    <name type="scientific">Amycolatopsis azurea DSM 43854</name>
    <dbReference type="NCBI Taxonomy" id="1238180"/>
    <lineage>
        <taxon>Bacteria</taxon>
        <taxon>Bacillati</taxon>
        <taxon>Actinomycetota</taxon>
        <taxon>Actinomycetes</taxon>
        <taxon>Pseudonocardiales</taxon>
        <taxon>Pseudonocardiaceae</taxon>
        <taxon>Amycolatopsis</taxon>
    </lineage>
</organism>
<dbReference type="AlphaFoldDB" id="M2QUB3"/>
<dbReference type="EMBL" id="ANMG01000004">
    <property type="protein sequence ID" value="EMD29577.1"/>
    <property type="molecule type" value="Genomic_DNA"/>
</dbReference>
<comment type="caution">
    <text evidence="2">The sequence shown here is derived from an EMBL/GenBank/DDBJ whole genome shotgun (WGS) entry which is preliminary data.</text>
</comment>
<dbReference type="PATRIC" id="fig|1238180.3.peg.888"/>
<keyword evidence="2" id="KW-0808">Transferase</keyword>
<dbReference type="GO" id="GO:0016740">
    <property type="term" value="F:transferase activity"/>
    <property type="evidence" value="ECO:0007669"/>
    <property type="project" value="UniProtKB-KW"/>
</dbReference>
<dbReference type="RefSeq" id="WP_005151404.1">
    <property type="nucleotide sequence ID" value="NZ_ANMG01000004.1"/>
</dbReference>
<dbReference type="Pfam" id="PF01425">
    <property type="entry name" value="Amidase"/>
    <property type="match status" value="1"/>
</dbReference>
<sequence>MNAPAPVEIPTLAGIDLEQATIPELRQAMDSGPLTSAELTAFYLDRIRRLDSRLHSVITTNPDAPRLAAESDDRRRAGRARGLLDGIPVLIKDNIDTADRQPTTAGSFALAGARPAADAHLVARLREAGAVILGKTNLSEWANFRDRRSSSGWSAVGGQTANPYVLDRNTCGSSSGSSAAIAANLATVAVGTETNGSIVSAAGANGVVGVKPSIGLVSRHGLVPISGVQDTAGPLARNVTDAAILLEAISDPARPDYLPFLEPDALRGKRIGVWDATGGTSPETVEVFTGAVERLVSLGAITVEVTIPGLDVVGRAELPSMLYEFKHGINEYLASTPGDHPADLAGLIEFNKSNADTEMGHFGQELFEEAQATSGDLTDPEYLRLRAEATGAARRGLDDTLRAHRLDAIVAPTNGPAWKTTLGKGDAYLFGSSAPAAVSGYANVTVPMAFVGPLPVGLSIMAGRYSEPTVLALAYAFEQATRVRRPPGFLPTS</sequence>
<dbReference type="NCBIfam" id="NF006006">
    <property type="entry name" value="PRK08137.1"/>
    <property type="match status" value="1"/>
</dbReference>
<protein>
    <submittedName>
        <fullName evidence="3">Amidase</fullName>
    </submittedName>
    <submittedName>
        <fullName evidence="2">Amidotransferase-related protein</fullName>
    </submittedName>
</protein>
<dbReference type="PANTHER" id="PTHR42678:SF34">
    <property type="entry name" value="OS04G0183300 PROTEIN"/>
    <property type="match status" value="1"/>
</dbReference>
<dbReference type="Proteomes" id="UP000188551">
    <property type="component" value="Unassembled WGS sequence"/>
</dbReference>
<reference evidence="2 4" key="1">
    <citation type="submission" date="2012-10" db="EMBL/GenBank/DDBJ databases">
        <title>Genome assembly of Amycolatopsis azurea DSM 43854.</title>
        <authorList>
            <person name="Khatri I."/>
            <person name="Kaur I."/>
            <person name="Subramanian S."/>
            <person name="Mayilraj S."/>
        </authorList>
    </citation>
    <scope>NUCLEOTIDE SEQUENCE [LARGE SCALE GENOMIC DNA]</scope>
    <source>
        <strain evidence="2 4">DSM 43854</strain>
    </source>
</reference>
<name>M2QUB3_9PSEU</name>
<proteinExistence type="predicted"/>
<dbReference type="EMBL" id="MUXN01000024">
    <property type="protein sequence ID" value="OOC02652.1"/>
    <property type="molecule type" value="Genomic_DNA"/>
</dbReference>
<feature type="domain" description="Amidase" evidence="1">
    <location>
        <begin position="38"/>
        <end position="471"/>
    </location>
</feature>
<evidence type="ECO:0000313" key="4">
    <source>
        <dbReference type="Proteomes" id="UP000014137"/>
    </source>
</evidence>
<gene>
    <name evidence="3" type="ORF">B0293_31360</name>
    <name evidence="2" type="ORF">C791_4426</name>
</gene>
<evidence type="ECO:0000313" key="3">
    <source>
        <dbReference type="EMBL" id="OOC02652.1"/>
    </source>
</evidence>